<protein>
    <submittedName>
        <fullName evidence="1">Uncharacterized protein</fullName>
    </submittedName>
</protein>
<name>A0ACB8DIN5_DERSI</name>
<dbReference type="Proteomes" id="UP000821865">
    <property type="component" value="Chromosome 11"/>
</dbReference>
<comment type="caution">
    <text evidence="1">The sequence shown here is derived from an EMBL/GenBank/DDBJ whole genome shotgun (WGS) entry which is preliminary data.</text>
</comment>
<evidence type="ECO:0000313" key="1">
    <source>
        <dbReference type="EMBL" id="KAH7970418.1"/>
    </source>
</evidence>
<accession>A0ACB8DIN5</accession>
<sequence>MTTRTSVNYTKRQRGWKTRNQSAATRPYEHASPNHRRASARVKSVSRERGDACRRAEILTAADARKSATRADATPASTNQRPRCLWLLRMMIAADQKAPTPTIVRVIRTHVAQPLMYCDDGACGGATSSSWCVSCGRRYTRRCSHSLTPSSACPLKHASGGNVVRAGLDDWPWDVMGGDLGWSSFEAREARSKAAYEGRLRLMNNERWARRVFLYTTLRKTAKGNGRWKCEQEYRDVNVTSRYMDQKSNLALYRVHKTTISVERLHDNSVGRALLFQTRAGALRTKVYRRRFDQSGDDSTVQGMRG</sequence>
<keyword evidence="2" id="KW-1185">Reference proteome</keyword>
<proteinExistence type="predicted"/>
<evidence type="ECO:0000313" key="2">
    <source>
        <dbReference type="Proteomes" id="UP000821865"/>
    </source>
</evidence>
<reference evidence="1" key="1">
    <citation type="submission" date="2020-05" db="EMBL/GenBank/DDBJ databases">
        <title>Large-scale comparative analyses of tick genomes elucidate their genetic diversity and vector capacities.</title>
        <authorList>
            <person name="Jia N."/>
            <person name="Wang J."/>
            <person name="Shi W."/>
            <person name="Du L."/>
            <person name="Sun Y."/>
            <person name="Zhan W."/>
            <person name="Jiang J."/>
            <person name="Wang Q."/>
            <person name="Zhang B."/>
            <person name="Ji P."/>
            <person name="Sakyi L.B."/>
            <person name="Cui X."/>
            <person name="Yuan T."/>
            <person name="Jiang B."/>
            <person name="Yang W."/>
            <person name="Lam T.T.-Y."/>
            <person name="Chang Q."/>
            <person name="Ding S."/>
            <person name="Wang X."/>
            <person name="Zhu J."/>
            <person name="Ruan X."/>
            <person name="Zhao L."/>
            <person name="Wei J."/>
            <person name="Que T."/>
            <person name="Du C."/>
            <person name="Cheng J."/>
            <person name="Dai P."/>
            <person name="Han X."/>
            <person name="Huang E."/>
            <person name="Gao Y."/>
            <person name="Liu J."/>
            <person name="Shao H."/>
            <person name="Ye R."/>
            <person name="Li L."/>
            <person name="Wei W."/>
            <person name="Wang X."/>
            <person name="Wang C."/>
            <person name="Yang T."/>
            <person name="Huo Q."/>
            <person name="Li W."/>
            <person name="Guo W."/>
            <person name="Chen H."/>
            <person name="Zhou L."/>
            <person name="Ni X."/>
            <person name="Tian J."/>
            <person name="Zhou Y."/>
            <person name="Sheng Y."/>
            <person name="Liu T."/>
            <person name="Pan Y."/>
            <person name="Xia L."/>
            <person name="Li J."/>
            <person name="Zhao F."/>
            <person name="Cao W."/>
        </authorList>
    </citation>
    <scope>NUCLEOTIDE SEQUENCE</scope>
    <source>
        <strain evidence="1">Dsil-2018</strain>
    </source>
</reference>
<organism evidence="1 2">
    <name type="scientific">Dermacentor silvarum</name>
    <name type="common">Tick</name>
    <dbReference type="NCBI Taxonomy" id="543639"/>
    <lineage>
        <taxon>Eukaryota</taxon>
        <taxon>Metazoa</taxon>
        <taxon>Ecdysozoa</taxon>
        <taxon>Arthropoda</taxon>
        <taxon>Chelicerata</taxon>
        <taxon>Arachnida</taxon>
        <taxon>Acari</taxon>
        <taxon>Parasitiformes</taxon>
        <taxon>Ixodida</taxon>
        <taxon>Ixodoidea</taxon>
        <taxon>Ixodidae</taxon>
        <taxon>Rhipicephalinae</taxon>
        <taxon>Dermacentor</taxon>
    </lineage>
</organism>
<gene>
    <name evidence="1" type="ORF">HPB49_006721</name>
</gene>
<dbReference type="EMBL" id="CM023480">
    <property type="protein sequence ID" value="KAH7970418.1"/>
    <property type="molecule type" value="Genomic_DNA"/>
</dbReference>